<sequence length="152" mass="17740">MSGLTVGYHGSHDFIQQRDRGILFRARLDCPVRIYRALIKPTKPWQREEVRRRRKDTVETQMKRSNQSSPENEQQNGERQKKSREVENRPRRLDQASMTGQVSADGYPGRAEKWRLRRQPLTPTLSSTQPLETPSSRRGKLDRGITVRRGIC</sequence>
<gene>
    <name evidence="2" type="ORF">XYLVIOL_LOCUS7271</name>
</gene>
<feature type="compositionally biased region" description="Basic and acidic residues" evidence="1">
    <location>
        <begin position="76"/>
        <end position="94"/>
    </location>
</feature>
<comment type="caution">
    <text evidence="2">The sequence shown here is derived from an EMBL/GenBank/DDBJ whole genome shotgun (WGS) entry which is preliminary data.</text>
</comment>
<name>A0ABP1P0F2_XYLVO</name>
<feature type="compositionally biased region" description="Basic and acidic residues" evidence="1">
    <location>
        <begin position="45"/>
        <end position="62"/>
    </location>
</feature>
<dbReference type="EMBL" id="CAXAJV020001294">
    <property type="protein sequence ID" value="CAL7945541.1"/>
    <property type="molecule type" value="Genomic_DNA"/>
</dbReference>
<dbReference type="Proteomes" id="UP001642520">
    <property type="component" value="Unassembled WGS sequence"/>
</dbReference>
<evidence type="ECO:0000256" key="1">
    <source>
        <dbReference type="SAM" id="MobiDB-lite"/>
    </source>
</evidence>
<organism evidence="2 3">
    <name type="scientific">Xylocopa violacea</name>
    <name type="common">Violet carpenter bee</name>
    <name type="synonym">Apis violacea</name>
    <dbReference type="NCBI Taxonomy" id="135666"/>
    <lineage>
        <taxon>Eukaryota</taxon>
        <taxon>Metazoa</taxon>
        <taxon>Ecdysozoa</taxon>
        <taxon>Arthropoda</taxon>
        <taxon>Hexapoda</taxon>
        <taxon>Insecta</taxon>
        <taxon>Pterygota</taxon>
        <taxon>Neoptera</taxon>
        <taxon>Endopterygota</taxon>
        <taxon>Hymenoptera</taxon>
        <taxon>Apocrita</taxon>
        <taxon>Aculeata</taxon>
        <taxon>Apoidea</taxon>
        <taxon>Anthophila</taxon>
        <taxon>Apidae</taxon>
        <taxon>Xylocopa</taxon>
        <taxon>Xylocopa</taxon>
    </lineage>
</organism>
<accession>A0ABP1P0F2</accession>
<reference evidence="2 3" key="1">
    <citation type="submission" date="2024-08" db="EMBL/GenBank/DDBJ databases">
        <authorList>
            <person name="Will J Nash"/>
            <person name="Angela Man"/>
            <person name="Seanna McTaggart"/>
            <person name="Kendall Baker"/>
            <person name="Tom Barker"/>
            <person name="Leah Catchpole"/>
            <person name="Alex Durrant"/>
            <person name="Karim Gharbi"/>
            <person name="Naomi Irish"/>
            <person name="Gemy Kaithakottil"/>
            <person name="Debby Ku"/>
            <person name="Aaliyah Providence"/>
            <person name="Felix Shaw"/>
            <person name="David Swarbreck"/>
            <person name="Chris Watkins"/>
            <person name="Ann M. McCartney"/>
            <person name="Giulio Formenti"/>
            <person name="Alice Mouton"/>
            <person name="Noel Vella"/>
            <person name="Bjorn M von Reumont"/>
            <person name="Adriana Vella"/>
            <person name="Wilfried Haerty"/>
        </authorList>
    </citation>
    <scope>NUCLEOTIDE SEQUENCE [LARGE SCALE GENOMIC DNA]</scope>
</reference>
<evidence type="ECO:0000313" key="3">
    <source>
        <dbReference type="Proteomes" id="UP001642520"/>
    </source>
</evidence>
<keyword evidence="3" id="KW-1185">Reference proteome</keyword>
<feature type="compositionally biased region" description="Polar residues" evidence="1">
    <location>
        <begin position="63"/>
        <end position="75"/>
    </location>
</feature>
<proteinExistence type="predicted"/>
<protein>
    <submittedName>
        <fullName evidence="2">Uncharacterized protein</fullName>
    </submittedName>
</protein>
<feature type="region of interest" description="Disordered" evidence="1">
    <location>
        <begin position="44"/>
        <end position="152"/>
    </location>
</feature>
<evidence type="ECO:0000313" key="2">
    <source>
        <dbReference type="EMBL" id="CAL7945541.1"/>
    </source>
</evidence>
<feature type="compositionally biased region" description="Polar residues" evidence="1">
    <location>
        <begin position="121"/>
        <end position="136"/>
    </location>
</feature>